<organism evidence="1 2">
    <name type="scientific">Bacillus phage BPS10C</name>
    <dbReference type="NCBI Taxonomy" id="1277886"/>
    <lineage>
        <taxon>Viruses</taxon>
        <taxon>Duplodnaviria</taxon>
        <taxon>Heunggongvirae</taxon>
        <taxon>Uroviricota</taxon>
        <taxon>Caudoviricetes</taxon>
        <taxon>Herelleviridae</taxon>
        <taxon>Bastillevirinae</taxon>
        <taxon>Wphvirus</taxon>
        <taxon>Wphvirus BPS10C</taxon>
    </lineage>
</organism>
<dbReference type="GeneID" id="18480234"/>
<dbReference type="RefSeq" id="YP_009003083.1">
    <property type="nucleotide sequence ID" value="NC_023501.1"/>
</dbReference>
<sequence>MYKSINLGLLASGKKLLEMLSHSVMYAGFDNGMYNYYYMRGNTLYRIRYRQTGELVTHAECGLGFNVIAKKSMSVAGNAALVPEDLGVTKEGTFMEASKIYREINCSHEYYAAVCNKNEKVNLNTFLARLVGNFTSDDISEILNSNTFSVGIDYDEFKEIIRGGK</sequence>
<dbReference type="EMBL" id="KC430106">
    <property type="protein sequence ID" value="AGI12194.1"/>
    <property type="molecule type" value="Genomic_DNA"/>
</dbReference>
<proteinExistence type="predicted"/>
<accession>W5QUR2</accession>
<evidence type="ECO:0000313" key="2">
    <source>
        <dbReference type="Proteomes" id="UP000019162"/>
    </source>
</evidence>
<name>W5QUR2_9CAUD</name>
<gene>
    <name evidence="1" type="ORF">BPS10C_197</name>
</gene>
<protein>
    <submittedName>
        <fullName evidence="1">Uncharacterized protein</fullName>
    </submittedName>
</protein>
<evidence type="ECO:0000313" key="1">
    <source>
        <dbReference type="EMBL" id="AGI12194.1"/>
    </source>
</evidence>
<dbReference type="Proteomes" id="UP000019162">
    <property type="component" value="Segment"/>
</dbReference>
<reference evidence="1 2" key="1">
    <citation type="journal article" date="2014" name="Arch. Virol.">
        <title>Characterization and genome analysis of the Bacillus cereus-infecting bacteriophages BPS10C and BPS13.</title>
        <authorList>
            <person name="Shin H."/>
            <person name="Lee J.H."/>
            <person name="Park J."/>
            <person name="Heu S."/>
            <person name="Ryu S."/>
        </authorList>
    </citation>
    <scope>NUCLEOTIDE SEQUENCE [LARGE SCALE GENOMIC DNA]</scope>
</reference>
<keyword evidence="2" id="KW-1185">Reference proteome</keyword>
<dbReference type="KEGG" id="vg:18480234"/>
<dbReference type="OrthoDB" id="15399at10239"/>